<evidence type="ECO:0000256" key="1">
    <source>
        <dbReference type="SAM" id="Phobius"/>
    </source>
</evidence>
<gene>
    <name evidence="2" type="ORF">SAMN05444362_11650</name>
</gene>
<keyword evidence="1" id="KW-0472">Membrane</keyword>
<feature type="transmembrane region" description="Helical" evidence="1">
    <location>
        <begin position="6"/>
        <end position="25"/>
    </location>
</feature>
<keyword evidence="1" id="KW-0812">Transmembrane</keyword>
<evidence type="ECO:0000313" key="3">
    <source>
        <dbReference type="Proteomes" id="UP000184480"/>
    </source>
</evidence>
<organism evidence="2 3">
    <name type="scientific">Dysgonomonas macrotermitis</name>
    <dbReference type="NCBI Taxonomy" id="1346286"/>
    <lineage>
        <taxon>Bacteria</taxon>
        <taxon>Pseudomonadati</taxon>
        <taxon>Bacteroidota</taxon>
        <taxon>Bacteroidia</taxon>
        <taxon>Bacteroidales</taxon>
        <taxon>Dysgonomonadaceae</taxon>
        <taxon>Dysgonomonas</taxon>
    </lineage>
</organism>
<keyword evidence="3" id="KW-1185">Reference proteome</keyword>
<name>A0A1M5HFF9_9BACT</name>
<dbReference type="OrthoDB" id="791023at2"/>
<dbReference type="InterPro" id="IPR025324">
    <property type="entry name" value="DUF4230"/>
</dbReference>
<accession>A0A1M5HFF9</accession>
<dbReference type="AlphaFoldDB" id="A0A1M5HFF9"/>
<keyword evidence="1" id="KW-1133">Transmembrane helix</keyword>
<evidence type="ECO:0000313" key="2">
    <source>
        <dbReference type="EMBL" id="SHG14680.1"/>
    </source>
</evidence>
<evidence type="ECO:0008006" key="4">
    <source>
        <dbReference type="Google" id="ProtNLM"/>
    </source>
</evidence>
<dbReference type="Pfam" id="PF14014">
    <property type="entry name" value="DUF4230"/>
    <property type="match status" value="1"/>
</dbReference>
<protein>
    <recommendedName>
        <fullName evidence="4">DUF4230 domain-containing protein</fullName>
    </recommendedName>
</protein>
<reference evidence="3" key="1">
    <citation type="submission" date="2016-11" db="EMBL/GenBank/DDBJ databases">
        <authorList>
            <person name="Varghese N."/>
            <person name="Submissions S."/>
        </authorList>
    </citation>
    <scope>NUCLEOTIDE SEQUENCE [LARGE SCALE GENOMIC DNA]</scope>
    <source>
        <strain evidence="3">DSM 27370</strain>
    </source>
</reference>
<dbReference type="RefSeq" id="WP_070808618.1">
    <property type="nucleotide sequence ID" value="NZ_BBXL01000019.1"/>
</dbReference>
<sequence length="209" mass="23494">MKKATLPVILLIILLGLIALILYLVKSSGKEERIYVSHDIVVQQIEELGNLEVVKYNIQDVVQYEKVRTWLPNSKASLMVGGEVIACVDLTKIRKEDIMTDKDSVSLILPIPEICHYKVDHSRSRVYNVEYGLWETAKLVDAAYAQAEEQLYQSALKMGIAEESRENAIKVLTPILRGLGFTKIHIGFKTAAETLSSENPNIKLTKPNK</sequence>
<dbReference type="EMBL" id="FQUC01000016">
    <property type="protein sequence ID" value="SHG14680.1"/>
    <property type="molecule type" value="Genomic_DNA"/>
</dbReference>
<dbReference type="Proteomes" id="UP000184480">
    <property type="component" value="Unassembled WGS sequence"/>
</dbReference>
<proteinExistence type="predicted"/>
<dbReference type="STRING" id="1346286.SAMN05444362_11650"/>